<name>A0A2N7RXI7_9MICC</name>
<comment type="caution">
    <text evidence="4">The sequence shown here is derived from an EMBL/GenBank/DDBJ whole genome shotgun (WGS) entry which is preliminary data.</text>
</comment>
<keyword evidence="1" id="KW-0175">Coiled coil</keyword>
<protein>
    <submittedName>
        <fullName evidence="4">Restriction endonuclease subunit R</fullName>
    </submittedName>
</protein>
<dbReference type="GO" id="GO:0016787">
    <property type="term" value="F:hydrolase activity"/>
    <property type="evidence" value="ECO:0007669"/>
    <property type="project" value="InterPro"/>
</dbReference>
<dbReference type="InterPro" id="IPR027417">
    <property type="entry name" value="P-loop_NTPase"/>
</dbReference>
<dbReference type="GO" id="GO:0004519">
    <property type="term" value="F:endonuclease activity"/>
    <property type="evidence" value="ECO:0007669"/>
    <property type="project" value="UniProtKB-KW"/>
</dbReference>
<dbReference type="Pfam" id="PF04851">
    <property type="entry name" value="ResIII"/>
    <property type="match status" value="1"/>
</dbReference>
<dbReference type="Gene3D" id="3.90.1570.30">
    <property type="match status" value="1"/>
</dbReference>
<dbReference type="SUPFAM" id="SSF52540">
    <property type="entry name" value="P-loop containing nucleoside triphosphate hydrolases"/>
    <property type="match status" value="1"/>
</dbReference>
<reference evidence="4 5" key="1">
    <citation type="journal article" date="2017" name="Elife">
        <title>Extensive horizontal gene transfer in cheese-associated bacteria.</title>
        <authorList>
            <person name="Bonham K.S."/>
            <person name="Wolfe B.E."/>
            <person name="Dutton R.J."/>
        </authorList>
    </citation>
    <scope>NUCLEOTIDE SEQUENCE [LARGE SCALE GENOMIC DNA]</scope>
    <source>
        <strain evidence="4 5">JB182</strain>
    </source>
</reference>
<dbReference type="AlphaFoldDB" id="A0A2N7RXI7"/>
<dbReference type="Gene3D" id="3.40.50.300">
    <property type="entry name" value="P-loop containing nucleotide triphosphate hydrolases"/>
    <property type="match status" value="2"/>
</dbReference>
<dbReference type="PANTHER" id="PTHR47396:SF1">
    <property type="entry name" value="ATP-DEPENDENT HELICASE IRC3-RELATED"/>
    <property type="match status" value="1"/>
</dbReference>
<evidence type="ECO:0000256" key="1">
    <source>
        <dbReference type="SAM" id="Coils"/>
    </source>
</evidence>
<dbReference type="PROSITE" id="PS51192">
    <property type="entry name" value="HELICASE_ATP_BIND_1"/>
    <property type="match status" value="1"/>
</dbReference>
<feature type="coiled-coil region" evidence="1">
    <location>
        <begin position="165"/>
        <end position="216"/>
    </location>
</feature>
<dbReference type="GO" id="GO:0006304">
    <property type="term" value="P:DNA modification"/>
    <property type="evidence" value="ECO:0007669"/>
    <property type="project" value="InterPro"/>
</dbReference>
<feature type="domain" description="Helicase ATP-binding" evidence="2">
    <location>
        <begin position="381"/>
        <end position="542"/>
    </location>
</feature>
<dbReference type="Proteomes" id="UP000235739">
    <property type="component" value="Unassembled WGS sequence"/>
</dbReference>
<dbReference type="Pfam" id="PF08463">
    <property type="entry name" value="EcoEI_R_C"/>
    <property type="match status" value="1"/>
</dbReference>
<dbReference type="InterPro" id="IPR001650">
    <property type="entry name" value="Helicase_C-like"/>
</dbReference>
<evidence type="ECO:0000313" key="5">
    <source>
        <dbReference type="Proteomes" id="UP000235739"/>
    </source>
</evidence>
<keyword evidence="4" id="KW-0255">Endonuclease</keyword>
<evidence type="ECO:0000259" key="2">
    <source>
        <dbReference type="PROSITE" id="PS51192"/>
    </source>
</evidence>
<dbReference type="InterPro" id="IPR013670">
    <property type="entry name" value="EcoEI_R_C_dom"/>
</dbReference>
<keyword evidence="4" id="KW-0378">Hydrolase</keyword>
<dbReference type="CDD" id="cd18799">
    <property type="entry name" value="SF2_C_EcoAI-like"/>
    <property type="match status" value="1"/>
</dbReference>
<dbReference type="CDD" id="cd18032">
    <property type="entry name" value="DEXHc_RE_I_III_res"/>
    <property type="match status" value="1"/>
</dbReference>
<dbReference type="EMBL" id="PNQX01000005">
    <property type="protein sequence ID" value="PMQ18602.1"/>
    <property type="molecule type" value="Genomic_DNA"/>
</dbReference>
<dbReference type="SMART" id="SM00487">
    <property type="entry name" value="DEXDc"/>
    <property type="match status" value="1"/>
</dbReference>
<sequence>MVQADKAPQRPSNFAFLAAQWPNIFAEALRAEDYALLDPRGSLLYCRRTLEQVVDWLYQADVSLRMPLKDDLNNRLTTADFQVVVPSMVRDKMHVIRKLSNNGVHGNQPVSTQISLFALAELFHTAIWLATFYAKDPSLRPVPTSKFNPQVLGPKPATGVVRLSKAEAEKLAADLEAKDNALKAAAEKESDYEARIRALQEEIEAAKKANAKIPDEHDYTEVGTRVYIDLYLTEAGWNVEDPHVREFPVRTMPTLAGTLAGSGFVDYVLWGVDGKPLAVLEAKRSSNDPHIGKQQAKLYADCLERAYGQRPVIYYSNGYRHWLWEDTRYPEREVLGFHSRDELQLLVDRRSQRKPLAKAAIPAGLADRPYQHKAIRAVAEAFDTEARRRALLVMATGTGKTRTIVALTKMLSENRWIKRVLFLADRNALVTQAARAFKNLIPGSSPARLGTDDAAGSRIHLATYPTMMNIINASSEGTLIGAERRGVGYYDLVIVDEAHRSVYQKYRHIFAYFDSLLIGLTATPHSEVDRNTYALFDIENNNPTNAYELSEAVAEGYLVPPRVIDVPVGFMRTGVRYADLTPEEQDEWDEKDWDEDGLIPDEIAAPELNRWLFNADTVDKVLAVLMERGHRVAGGDRLGKTIIFARNQEHADFIAKRFDANYPAYAGRFARVITHSVNYAQQLIDDFSDPAKEPHIAVSVDMLDTGIDVPDVVNLVFFKPVRSKSKFWQMVGRGTRLRPDLYGPDAPKEDFLIFDVCGNAEYFNAGLDAGDVRLGLSLAARTFATRVRLLRAAIESQYDEGFRTDLVSRLGGGVRDLPRSNFLVRPHMAAVERFANDDVWKNLTDSDAATAEQELANLASVTPGEGEEESKRFDLLVLQAELAALCGDTQALSRLGAQLVKIAQALQEQGNIPRIAAHLPLIESVVETGTESGAWDSADPLWLESVRRKLRELIPLIEKKKRNIVYSNFVDTMGDISEVTLGGVHEQIFDVSYFRERVEIHLRGHLDHISIQRLRRGRALTEEDLEALEGLLLESGAGSKEDLERASEGDLAGFIRSLVGLEPEAVQEAFSEFISETTLNTRQLQLINMIVAQLTRGGRMDAGALYESPYTDLAPHGPEDLFPDKSVDRIIEIVNRFGGRRGVHGEGSAEKTA</sequence>
<evidence type="ECO:0000313" key="4">
    <source>
        <dbReference type="EMBL" id="PMQ18602.1"/>
    </source>
</evidence>
<dbReference type="InterPro" id="IPR050742">
    <property type="entry name" value="Helicase_Restrict-Modif_Enz"/>
</dbReference>
<dbReference type="InterPro" id="IPR025285">
    <property type="entry name" value="DUF4145"/>
</dbReference>
<organism evidence="4 5">
    <name type="scientific">Glutamicibacter arilaitensis</name>
    <dbReference type="NCBI Taxonomy" id="256701"/>
    <lineage>
        <taxon>Bacteria</taxon>
        <taxon>Bacillati</taxon>
        <taxon>Actinomycetota</taxon>
        <taxon>Actinomycetes</taxon>
        <taxon>Micrococcales</taxon>
        <taxon>Micrococcaceae</taxon>
        <taxon>Glutamicibacter</taxon>
    </lineage>
</organism>
<dbReference type="RefSeq" id="WP_102599340.1">
    <property type="nucleotide sequence ID" value="NZ_JBQEKY010000024.1"/>
</dbReference>
<dbReference type="InterPro" id="IPR006935">
    <property type="entry name" value="Helicase/UvrB_N"/>
</dbReference>
<dbReference type="GO" id="GO:0005829">
    <property type="term" value="C:cytosol"/>
    <property type="evidence" value="ECO:0007669"/>
    <property type="project" value="TreeGrafter"/>
</dbReference>
<dbReference type="Pfam" id="PF00271">
    <property type="entry name" value="Helicase_C"/>
    <property type="match status" value="1"/>
</dbReference>
<dbReference type="Pfam" id="PF13643">
    <property type="entry name" value="DUF4145"/>
    <property type="match status" value="1"/>
</dbReference>
<dbReference type="PANTHER" id="PTHR47396">
    <property type="entry name" value="TYPE I RESTRICTION ENZYME ECOKI R PROTEIN"/>
    <property type="match status" value="1"/>
</dbReference>
<accession>A0A2N7RXI7</accession>
<evidence type="ECO:0000259" key="3">
    <source>
        <dbReference type="PROSITE" id="PS51194"/>
    </source>
</evidence>
<gene>
    <name evidence="4" type="ORF">CIK84_18540</name>
</gene>
<dbReference type="GO" id="GO:0005524">
    <property type="term" value="F:ATP binding"/>
    <property type="evidence" value="ECO:0007669"/>
    <property type="project" value="InterPro"/>
</dbReference>
<dbReference type="InterPro" id="IPR014001">
    <property type="entry name" value="Helicase_ATP-bd"/>
</dbReference>
<feature type="domain" description="Helicase C-terminal" evidence="3">
    <location>
        <begin position="617"/>
        <end position="791"/>
    </location>
</feature>
<proteinExistence type="predicted"/>
<dbReference type="GO" id="GO:0003677">
    <property type="term" value="F:DNA binding"/>
    <property type="evidence" value="ECO:0007669"/>
    <property type="project" value="InterPro"/>
</dbReference>
<dbReference type="PROSITE" id="PS51194">
    <property type="entry name" value="HELICASE_CTER"/>
    <property type="match status" value="1"/>
</dbReference>
<keyword evidence="4" id="KW-0540">Nuclease</keyword>